<reference evidence="3 4" key="1">
    <citation type="submission" date="2019-05" db="EMBL/GenBank/DDBJ databases">
        <title>Sporisorium graminicola CBS 10092 draft sequencing and annotation.</title>
        <authorList>
            <person name="Solano-Gonzalez S."/>
            <person name="Caddick M.X."/>
            <person name="Darby A."/>
        </authorList>
    </citation>
    <scope>NUCLEOTIDE SEQUENCE [LARGE SCALE GENOMIC DNA]</scope>
    <source>
        <strain evidence="3 4">CBS 10092</strain>
    </source>
</reference>
<name>A0A4U7L4F6_9BASI</name>
<feature type="domain" description="Rnh202 triple barrel" evidence="2">
    <location>
        <begin position="38"/>
        <end position="106"/>
    </location>
</feature>
<feature type="region of interest" description="Disordered" evidence="1">
    <location>
        <begin position="1"/>
        <end position="21"/>
    </location>
</feature>
<accession>A0A4U7L4F6</accession>
<dbReference type="AlphaFoldDB" id="A0A4U7L4F6"/>
<organism evidence="3 4">
    <name type="scientific">Sporisorium graminicola</name>
    <dbReference type="NCBI Taxonomy" id="280036"/>
    <lineage>
        <taxon>Eukaryota</taxon>
        <taxon>Fungi</taxon>
        <taxon>Dikarya</taxon>
        <taxon>Basidiomycota</taxon>
        <taxon>Ustilaginomycotina</taxon>
        <taxon>Ustilaginomycetes</taxon>
        <taxon>Ustilaginales</taxon>
        <taxon>Ustilaginaceae</taxon>
        <taxon>Sporisorium</taxon>
    </lineage>
</organism>
<proteinExistence type="predicted"/>
<dbReference type="Proteomes" id="UP000306050">
    <property type="component" value="Chromosome SGRAM_1"/>
</dbReference>
<dbReference type="PANTHER" id="PTHR13383:SF11">
    <property type="entry name" value="RIBONUCLEASE H2 SUBUNIT B"/>
    <property type="match status" value="1"/>
</dbReference>
<protein>
    <recommendedName>
        <fullName evidence="2">Rnh202 triple barrel domain-containing protein</fullName>
    </recommendedName>
</protein>
<gene>
    <name evidence="3" type="ORF">EX895_000856</name>
</gene>
<dbReference type="Pfam" id="PF17745">
    <property type="entry name" value="Ydr279_N"/>
    <property type="match status" value="1"/>
</dbReference>
<dbReference type="InterPro" id="IPR040456">
    <property type="entry name" value="RNase_H2_suB"/>
</dbReference>
<evidence type="ECO:0000259" key="2">
    <source>
        <dbReference type="Pfam" id="PF17745"/>
    </source>
</evidence>
<dbReference type="Gene3D" id="1.10.20.120">
    <property type="match status" value="1"/>
</dbReference>
<dbReference type="Gene3D" id="2.20.25.530">
    <property type="match status" value="1"/>
</dbReference>
<dbReference type="GeneID" id="40723751"/>
<dbReference type="InterPro" id="IPR041195">
    <property type="entry name" value="Rnh202_N"/>
</dbReference>
<dbReference type="KEGG" id="sgra:EX895_000856"/>
<evidence type="ECO:0000313" key="4">
    <source>
        <dbReference type="Proteomes" id="UP000306050"/>
    </source>
</evidence>
<evidence type="ECO:0000313" key="3">
    <source>
        <dbReference type="EMBL" id="TKY90858.1"/>
    </source>
</evidence>
<dbReference type="PANTHER" id="PTHR13383">
    <property type="entry name" value="RIBONUCLEASE H2 SUBUNIT B"/>
    <property type="match status" value="1"/>
</dbReference>
<dbReference type="GO" id="GO:0032299">
    <property type="term" value="C:ribonuclease H2 complex"/>
    <property type="evidence" value="ECO:0007669"/>
    <property type="project" value="InterPro"/>
</dbReference>
<evidence type="ECO:0000256" key="1">
    <source>
        <dbReference type="SAM" id="MobiDB-lite"/>
    </source>
</evidence>
<dbReference type="OrthoDB" id="29098at2759"/>
<dbReference type="RefSeq" id="XP_029742843.1">
    <property type="nucleotide sequence ID" value="XM_029881457.1"/>
</dbReference>
<dbReference type="GO" id="GO:0006401">
    <property type="term" value="P:RNA catabolic process"/>
    <property type="evidence" value="ECO:0007669"/>
    <property type="project" value="TreeGrafter"/>
</dbReference>
<sequence length="299" mass="32669">MAAAATTLPGTHDATATGSTASRSMRTGVLIHPTTARSGRFLTLPHPRTLVPTYYLFSSSSDSSSSDGELYELSTLSDSKFDRSWMISHLNQVISSGQLDILSRVDARFLVVSLLYNVLGGDGKYRSREDTFEQIALVLQAQRSERMKQAIPEMKAAEATQGEGEDGLQQEWTDIVAFGNLPLIKKALEDVADVQDLPNGDQAYRLSSTNTFRLLDTKHTHLAQQSTFASAPNTLGRSFERSWPHDSDPSIYLASPTDADAQDCKDAQQLRSKIAADIIATLLPPAFAAEYYAHLQIAA</sequence>
<dbReference type="GO" id="GO:0005654">
    <property type="term" value="C:nucleoplasm"/>
    <property type="evidence" value="ECO:0007669"/>
    <property type="project" value="TreeGrafter"/>
</dbReference>
<comment type="caution">
    <text evidence="3">The sequence shown here is derived from an EMBL/GenBank/DDBJ whole genome shotgun (WGS) entry which is preliminary data.</text>
</comment>
<keyword evidence="4" id="KW-1185">Reference proteome</keyword>
<dbReference type="EMBL" id="SRRM01000002">
    <property type="protein sequence ID" value="TKY90858.1"/>
    <property type="molecule type" value="Genomic_DNA"/>
</dbReference>